<feature type="domain" description="Reverse transcriptase" evidence="1">
    <location>
        <begin position="533"/>
        <end position="820"/>
    </location>
</feature>
<dbReference type="InterPro" id="IPR000477">
    <property type="entry name" value="RT_dom"/>
</dbReference>
<dbReference type="CDD" id="cd01650">
    <property type="entry name" value="RT_nLTR_like"/>
    <property type="match status" value="1"/>
</dbReference>
<dbReference type="InterPro" id="IPR005135">
    <property type="entry name" value="Endo/exonuclease/phosphatase"/>
</dbReference>
<evidence type="ECO:0000313" key="2">
    <source>
        <dbReference type="EMBL" id="TFY58490.1"/>
    </source>
</evidence>
<dbReference type="STRING" id="34475.A0A4Y9Y8Y6"/>
<dbReference type="GO" id="GO:0003824">
    <property type="term" value="F:catalytic activity"/>
    <property type="evidence" value="ECO:0007669"/>
    <property type="project" value="InterPro"/>
</dbReference>
<comment type="caution">
    <text evidence="2">The sequence shown here is derived from an EMBL/GenBank/DDBJ whole genome shotgun (WGS) entry which is preliminary data.</text>
</comment>
<evidence type="ECO:0000259" key="1">
    <source>
        <dbReference type="PROSITE" id="PS50878"/>
    </source>
</evidence>
<organism evidence="2 3">
    <name type="scientific">Rhodofomes roseus</name>
    <dbReference type="NCBI Taxonomy" id="34475"/>
    <lineage>
        <taxon>Eukaryota</taxon>
        <taxon>Fungi</taxon>
        <taxon>Dikarya</taxon>
        <taxon>Basidiomycota</taxon>
        <taxon>Agaricomycotina</taxon>
        <taxon>Agaricomycetes</taxon>
        <taxon>Polyporales</taxon>
        <taxon>Rhodofomes</taxon>
    </lineage>
</organism>
<sequence length="1621" mass="183204">MNGRGNLASLGTSKWNALNQVLREKKIGVLGLQETHLDEQAVEEIHRLYGRRIKLFNSAAENATSTQGVAFVLNREIVDTDNASAQVIIPGRALILRMRWHADALLTILNVYAPNNHSENMRFWSKLEALTRDGTIPRVDVLLGDFNIVEEPIDRLPARPDPHGPGAVQALRNFLKIQKVLDGWRITDPTTKDYTFPQRGSRQKSRLDRIYASEELCSKALLWDIQYTAVQTDHKLAIAKFTSAAAPFIGKGRWCLPPLLLDDETFIAEVIKEGERTLKSMDECTGTKRTPERNPQTLFKSFKEVAKHLARERLRTKIPKLKAATIKLQKAITDLSAEEDFEKNVSKQKEVDVLRERILGLERKRHGQAQAATTARYILNAECPSKYWSAVNKDKRPRDLFYSLKVPDSAPPAYESRSDKMAELARDYHDALQREDINDGEAAHREWNQAVQNSLETIMARLPSEGATELIMSRSKEEILEALKKAGNGKAAGVDGLTYEFWLTLHEKWTQSSQKSPHRLDGLELLRLVYADIDKYGISDGSGFADGWMCPIYKKKDRREISNYRPITLLNADYKVYTRIIATRLGRWATSIIHPDQAGFVPGRRIMDQTQTCRVMVDYAEAVEENGVIVALDQEKAYDKIRHEYLWMVLERFGLPKTLIDRIRRLYESAATVVIINGEVSSAFRVTRGVRQGDPLSCLLFDIAIEPLACALRGSTLKGFHIPGTAERLIATLFADDTSTFLAADDTWGSLWSILERWCSASGARFNGGKTEIVPIGSEGYRESVRKQRRINPSVPDDLIPGTIHIADENEPVRILGAWIGNGTDEVAVWTPTLLKIKQFLDRWGRCRPSLMGKKHIVQMGPGGISQYLTMVQGMPKETETEITNMIRTFMWGDGAPRVALDTLTRPIDEGGIGLLDVRARNEAIDLMWVKSYLTLTADRPRWAFAVDIMFSLNASRDAGAIKRDAQINTFLQSWSPKTRGGSRLPEYLKKMLNTAKKYNVSFAAIKLDTQIKTALPIWYHLGATKQLRRLNNTKISNCLRDNHGVRYVADLLAPSKRRCYITAREVSNDFLPPCSCNECEDDKARGCKSPMRCCRAAENLLAQVRPKWNPQMEPSPDNLSLTKNRRAANTEALKNKGDVLFDPSLTTRGPLQEAFRAFVDPSVHDKPPAIREKRGRIVNEEGVTVYIQGRLKKALIPDETLRRRQGAGFVAYVGQTVNCTWVNPEHDQTQETGDRGDVLAAIKATMDTPRDAPLRIVCPSRRLLNDLTERLPRWEDVGWLGVANATPLRSLVNLLRQRCAPTTLGTAGNRAEHRNINITIETAVRRLADDDPAHIVTTPINKTFDLSGAKIAVLTQATAYKGVRTHSRTEDRPPARATVDKAMKHLRGQGDLGISEAQIWRSLRNRDIHRKVTDFLWKTIHAAHRIGAFWSHIPGYEDRAICPTCGVTESMEHIMIKCRAKGRKEVWALTGALWAKKGQAWPSITMEDILLAGTGLYPQRANEKRREPLARLWRIIIPETAHLIWKMRCERVIGHEDDPGWQHTKNELTLRWYATMNRRLHLDLLATRRKFGHLTKNRRSVQSTWTKIIGDELGWQEDWTQVPWVLVGIDPGICATVDPG</sequence>
<dbReference type="Gene3D" id="3.60.10.10">
    <property type="entry name" value="Endonuclease/exonuclease/phosphatase"/>
    <property type="match status" value="1"/>
</dbReference>
<dbReference type="Pfam" id="PF00078">
    <property type="entry name" value="RVT_1"/>
    <property type="match status" value="1"/>
</dbReference>
<dbReference type="PANTHER" id="PTHR19446">
    <property type="entry name" value="REVERSE TRANSCRIPTASES"/>
    <property type="match status" value="1"/>
</dbReference>
<evidence type="ECO:0000313" key="3">
    <source>
        <dbReference type="Proteomes" id="UP000298390"/>
    </source>
</evidence>
<dbReference type="EMBL" id="SEKV01000357">
    <property type="protein sequence ID" value="TFY58490.1"/>
    <property type="molecule type" value="Genomic_DNA"/>
</dbReference>
<protein>
    <recommendedName>
        <fullName evidence="1">Reverse transcriptase domain-containing protein</fullName>
    </recommendedName>
</protein>
<dbReference type="SUPFAM" id="SSF56672">
    <property type="entry name" value="DNA/RNA polymerases"/>
    <property type="match status" value="1"/>
</dbReference>
<proteinExistence type="predicted"/>
<name>A0A4Y9Y8Y6_9APHY</name>
<reference evidence="2 3" key="1">
    <citation type="submission" date="2019-01" db="EMBL/GenBank/DDBJ databases">
        <title>Genome sequencing of the rare red list fungi Fomitopsis rosea.</title>
        <authorList>
            <person name="Buettner E."/>
            <person name="Kellner H."/>
        </authorList>
    </citation>
    <scope>NUCLEOTIDE SEQUENCE [LARGE SCALE GENOMIC DNA]</scope>
    <source>
        <strain evidence="2 3">DSM 105464</strain>
    </source>
</reference>
<dbReference type="Pfam" id="PF03372">
    <property type="entry name" value="Exo_endo_phos"/>
    <property type="match status" value="1"/>
</dbReference>
<dbReference type="CDD" id="cd09076">
    <property type="entry name" value="L1-EN"/>
    <property type="match status" value="1"/>
</dbReference>
<accession>A0A4Y9Y8Y6</accession>
<dbReference type="InterPro" id="IPR036691">
    <property type="entry name" value="Endo/exonu/phosph_ase_sf"/>
</dbReference>
<dbReference type="InterPro" id="IPR043502">
    <property type="entry name" value="DNA/RNA_pol_sf"/>
</dbReference>
<dbReference type="PROSITE" id="PS50878">
    <property type="entry name" value="RT_POL"/>
    <property type="match status" value="1"/>
</dbReference>
<dbReference type="SUPFAM" id="SSF56219">
    <property type="entry name" value="DNase I-like"/>
    <property type="match status" value="1"/>
</dbReference>
<dbReference type="Proteomes" id="UP000298390">
    <property type="component" value="Unassembled WGS sequence"/>
</dbReference>
<gene>
    <name evidence="2" type="ORF">EVJ58_g6390</name>
</gene>